<dbReference type="AlphaFoldDB" id="A0A6J4P2H4"/>
<dbReference type="EMBL" id="CADCUQ010000436">
    <property type="protein sequence ID" value="CAA9404473.1"/>
    <property type="molecule type" value="Genomic_DNA"/>
</dbReference>
<protein>
    <submittedName>
        <fullName evidence="2">Uncharacterized protein</fullName>
    </submittedName>
</protein>
<gene>
    <name evidence="2" type="ORF">AVDCRST_MAG64-1920</name>
</gene>
<feature type="region of interest" description="Disordered" evidence="1">
    <location>
        <begin position="1"/>
        <end position="21"/>
    </location>
</feature>
<evidence type="ECO:0000313" key="2">
    <source>
        <dbReference type="EMBL" id="CAA9404473.1"/>
    </source>
</evidence>
<proteinExistence type="predicted"/>
<sequence length="59" mass="6303">MNWQGTQHDVRRDGASRSYRGHVARHVVTMRGLQPSFAIDAGCAAKPVGLEGLSRGSPG</sequence>
<accession>A0A6J4P2H4</accession>
<organism evidence="2">
    <name type="scientific">uncultured Phycisphaerae bacterium</name>
    <dbReference type="NCBI Taxonomy" id="904963"/>
    <lineage>
        <taxon>Bacteria</taxon>
        <taxon>Pseudomonadati</taxon>
        <taxon>Planctomycetota</taxon>
        <taxon>Phycisphaerae</taxon>
        <taxon>environmental samples</taxon>
    </lineage>
</organism>
<name>A0A6J4P2H4_9BACT</name>
<evidence type="ECO:0000256" key="1">
    <source>
        <dbReference type="SAM" id="MobiDB-lite"/>
    </source>
</evidence>
<reference evidence="2" key="1">
    <citation type="submission" date="2020-02" db="EMBL/GenBank/DDBJ databases">
        <authorList>
            <person name="Meier V. D."/>
        </authorList>
    </citation>
    <scope>NUCLEOTIDE SEQUENCE</scope>
    <source>
        <strain evidence="2">AVDCRST_MAG64</strain>
    </source>
</reference>